<dbReference type="InterPro" id="IPR001763">
    <property type="entry name" value="Rhodanese-like_dom"/>
</dbReference>
<dbReference type="SUPFAM" id="SSF52821">
    <property type="entry name" value="Rhodanese/Cell cycle control phosphatase"/>
    <property type="match status" value="1"/>
</dbReference>
<evidence type="ECO:0000313" key="3">
    <source>
        <dbReference type="Proteomes" id="UP000192907"/>
    </source>
</evidence>
<protein>
    <submittedName>
        <fullName evidence="2">Rhodanese-related sulfurtransferase</fullName>
    </submittedName>
</protein>
<keyword evidence="3" id="KW-1185">Reference proteome</keyword>
<feature type="domain" description="Rhodanese" evidence="1">
    <location>
        <begin position="34"/>
        <end position="119"/>
    </location>
</feature>
<dbReference type="InterPro" id="IPR050229">
    <property type="entry name" value="GlpE_sulfurtransferase"/>
</dbReference>
<dbReference type="STRING" id="1513793.SAMN06296036_1096"/>
<dbReference type="Gene3D" id="3.40.250.10">
    <property type="entry name" value="Rhodanese-like domain"/>
    <property type="match status" value="1"/>
</dbReference>
<dbReference type="PANTHER" id="PTHR43031:SF1">
    <property type="entry name" value="PYRIDINE NUCLEOTIDE-DISULPHIDE OXIDOREDUCTASE"/>
    <property type="match status" value="1"/>
</dbReference>
<keyword evidence="2" id="KW-0808">Transferase</keyword>
<gene>
    <name evidence="2" type="ORF">SAMN06296036_1096</name>
</gene>
<dbReference type="RefSeq" id="WP_132319514.1">
    <property type="nucleotide sequence ID" value="NZ_FWZT01000009.1"/>
</dbReference>
<dbReference type="OrthoDB" id="9791096at2"/>
<dbReference type="CDD" id="cd00158">
    <property type="entry name" value="RHOD"/>
    <property type="match status" value="1"/>
</dbReference>
<accession>A0A1Y6BZX9</accession>
<dbReference type="AlphaFoldDB" id="A0A1Y6BZX9"/>
<organism evidence="2 3">
    <name type="scientific">Pseudobacteriovorax antillogorgiicola</name>
    <dbReference type="NCBI Taxonomy" id="1513793"/>
    <lineage>
        <taxon>Bacteria</taxon>
        <taxon>Pseudomonadati</taxon>
        <taxon>Bdellovibrionota</taxon>
        <taxon>Oligoflexia</taxon>
        <taxon>Oligoflexales</taxon>
        <taxon>Pseudobacteriovoracaceae</taxon>
        <taxon>Pseudobacteriovorax</taxon>
    </lineage>
</organism>
<dbReference type="Pfam" id="PF00581">
    <property type="entry name" value="Rhodanese"/>
    <property type="match status" value="1"/>
</dbReference>
<dbReference type="PROSITE" id="PS50206">
    <property type="entry name" value="RHODANESE_3"/>
    <property type="match status" value="1"/>
</dbReference>
<dbReference type="EMBL" id="FWZT01000009">
    <property type="protein sequence ID" value="SMF28420.1"/>
    <property type="molecule type" value="Genomic_DNA"/>
</dbReference>
<dbReference type="SMART" id="SM00450">
    <property type="entry name" value="RHOD"/>
    <property type="match status" value="1"/>
</dbReference>
<evidence type="ECO:0000313" key="2">
    <source>
        <dbReference type="EMBL" id="SMF28420.1"/>
    </source>
</evidence>
<dbReference type="InterPro" id="IPR036873">
    <property type="entry name" value="Rhodanese-like_dom_sf"/>
</dbReference>
<dbReference type="PANTHER" id="PTHR43031">
    <property type="entry name" value="FAD-DEPENDENT OXIDOREDUCTASE"/>
    <property type="match status" value="1"/>
</dbReference>
<dbReference type="Proteomes" id="UP000192907">
    <property type="component" value="Unassembled WGS sequence"/>
</dbReference>
<sequence>MKLMICLFVVLLTPLGIAQGLEDYNPKMAKKMVTEQGALLLDVRSDREYKSGSLPGAKHLPHHDIRHRADQILKWQGGDKSKPIVVFCAVGGRANRAKAELVRLGFSQVTNMGGLKDWPK</sequence>
<dbReference type="GO" id="GO:0016740">
    <property type="term" value="F:transferase activity"/>
    <property type="evidence" value="ECO:0007669"/>
    <property type="project" value="UniProtKB-KW"/>
</dbReference>
<name>A0A1Y6BZX9_9BACT</name>
<evidence type="ECO:0000259" key="1">
    <source>
        <dbReference type="PROSITE" id="PS50206"/>
    </source>
</evidence>
<reference evidence="3" key="1">
    <citation type="submission" date="2017-04" db="EMBL/GenBank/DDBJ databases">
        <authorList>
            <person name="Varghese N."/>
            <person name="Submissions S."/>
        </authorList>
    </citation>
    <scope>NUCLEOTIDE SEQUENCE [LARGE SCALE GENOMIC DNA]</scope>
    <source>
        <strain evidence="3">RKEM611</strain>
    </source>
</reference>
<proteinExistence type="predicted"/>